<feature type="non-terminal residue" evidence="1">
    <location>
        <position position="1"/>
    </location>
</feature>
<name>J9Q4N3_OSTED</name>
<sequence>RYKSNMLDRCPSLLNCGALYPNWLNGSHPASVNTEVVRTACKVGFSSCCASQVTIKIRHCGLYMAYCLPALDSCPTAYCFGETGECNAASESVSSTTLVPRP</sequence>
<feature type="non-terminal residue" evidence="1">
    <location>
        <position position="102"/>
    </location>
</feature>
<reference evidence="1" key="1">
    <citation type="journal article" date="2013" name="Mar. Biotechnol.">
        <title>Identification of relevant cancer related-genes in the flat oyster Ostrea edulis affected by disseminated neoplasia.</title>
        <authorList>
            <person name="Martin-Gomez L."/>
            <person name="Villalba A."/>
            <person name="Carballal M.J."/>
            <person name="Abollo E."/>
        </authorList>
    </citation>
    <scope>NUCLEOTIDE SEQUENCE</scope>
    <source>
        <strain evidence="1">C10-07S9I_5891</strain>
    </source>
</reference>
<dbReference type="EMBL" id="JN091858">
    <property type="protein sequence ID" value="AFJ91800.1"/>
    <property type="molecule type" value="mRNA"/>
</dbReference>
<accession>J9Q4N3</accession>
<proteinExistence type="evidence at transcript level"/>
<evidence type="ECO:0000313" key="1">
    <source>
        <dbReference type="EMBL" id="AFJ91800.1"/>
    </source>
</evidence>
<organism evidence="1">
    <name type="scientific">Ostrea edulis</name>
    <name type="common">Native oyster</name>
    <name type="synonym">European flat oyster</name>
    <dbReference type="NCBI Taxonomy" id="37623"/>
    <lineage>
        <taxon>Eukaryota</taxon>
        <taxon>Metazoa</taxon>
        <taxon>Spiralia</taxon>
        <taxon>Lophotrochozoa</taxon>
        <taxon>Mollusca</taxon>
        <taxon>Bivalvia</taxon>
        <taxon>Autobranchia</taxon>
        <taxon>Pteriomorphia</taxon>
        <taxon>Ostreida</taxon>
        <taxon>Ostreoidea</taxon>
        <taxon>Ostreidae</taxon>
        <taxon>Ostrea</taxon>
    </lineage>
</organism>
<protein>
    <submittedName>
        <fullName evidence="1">Uromodulin</fullName>
    </submittedName>
</protein>
<dbReference type="AlphaFoldDB" id="J9Q4N3"/>